<protein>
    <submittedName>
        <fullName evidence="1">Uncharacterized protein</fullName>
    </submittedName>
</protein>
<reference evidence="1" key="1">
    <citation type="submission" date="2023-08" db="EMBL/GenBank/DDBJ databases">
        <authorList>
            <person name="Chen Y."/>
            <person name="Shah S."/>
            <person name="Dougan E. K."/>
            <person name="Thang M."/>
            <person name="Chan C."/>
        </authorList>
    </citation>
    <scope>NUCLEOTIDE SEQUENCE</scope>
</reference>
<evidence type="ECO:0000313" key="2">
    <source>
        <dbReference type="Proteomes" id="UP001178507"/>
    </source>
</evidence>
<sequence length="104" mass="11465">MASLDWLVPNFDSQCRCSTGPMCCGSEDQATHVHGKLRLNWLTFIHAMNVTEATGTWTSSSQLHYLPSLAALLCPRMSSMRAGEKRAGLQGGMFWPFSMSESHA</sequence>
<dbReference type="AlphaFoldDB" id="A0AA36J5W5"/>
<keyword evidence="2" id="KW-1185">Reference proteome</keyword>
<gene>
    <name evidence="1" type="ORF">EVOR1521_LOCUS22698</name>
</gene>
<proteinExistence type="predicted"/>
<organism evidence="1 2">
    <name type="scientific">Effrenium voratum</name>
    <dbReference type="NCBI Taxonomy" id="2562239"/>
    <lineage>
        <taxon>Eukaryota</taxon>
        <taxon>Sar</taxon>
        <taxon>Alveolata</taxon>
        <taxon>Dinophyceae</taxon>
        <taxon>Suessiales</taxon>
        <taxon>Symbiodiniaceae</taxon>
        <taxon>Effrenium</taxon>
    </lineage>
</organism>
<dbReference type="Proteomes" id="UP001178507">
    <property type="component" value="Unassembled WGS sequence"/>
</dbReference>
<name>A0AA36J5W5_9DINO</name>
<dbReference type="EMBL" id="CAUJNA010003324">
    <property type="protein sequence ID" value="CAJ1399103.1"/>
    <property type="molecule type" value="Genomic_DNA"/>
</dbReference>
<evidence type="ECO:0000313" key="1">
    <source>
        <dbReference type="EMBL" id="CAJ1399103.1"/>
    </source>
</evidence>
<comment type="caution">
    <text evidence="1">The sequence shown here is derived from an EMBL/GenBank/DDBJ whole genome shotgun (WGS) entry which is preliminary data.</text>
</comment>
<accession>A0AA36J5W5</accession>